<dbReference type="Proteomes" id="UP000724874">
    <property type="component" value="Unassembled WGS sequence"/>
</dbReference>
<organism evidence="7 8">
    <name type="scientific">Gymnopilus junonius</name>
    <name type="common">Spectacular rustgill mushroom</name>
    <name type="synonym">Gymnopilus spectabilis subsp. junonius</name>
    <dbReference type="NCBI Taxonomy" id="109634"/>
    <lineage>
        <taxon>Eukaryota</taxon>
        <taxon>Fungi</taxon>
        <taxon>Dikarya</taxon>
        <taxon>Basidiomycota</taxon>
        <taxon>Agaricomycotina</taxon>
        <taxon>Agaricomycetes</taxon>
        <taxon>Agaricomycetidae</taxon>
        <taxon>Agaricales</taxon>
        <taxon>Agaricineae</taxon>
        <taxon>Hymenogastraceae</taxon>
        <taxon>Gymnopilus</taxon>
    </lineage>
</organism>
<evidence type="ECO:0000313" key="7">
    <source>
        <dbReference type="EMBL" id="KAF8901531.1"/>
    </source>
</evidence>
<proteinExistence type="predicted"/>
<feature type="compositionally biased region" description="Polar residues" evidence="6">
    <location>
        <begin position="99"/>
        <end position="112"/>
    </location>
</feature>
<sequence>MLCSCGSPHQCMCYENLYSPYPTQSTMYPHTPAPFLYSYPYPSASSTFPSNYATPTPARTQASLSVFENVFPANYSQEGSRAESPAFRVALANTTTSVVNWATPENPQSRSASNKRKQGSSAGNSGTSKRQNTSGTPAASISLPESTVSSASPASLATPSNQSNASHPAVPGAGPQLAIPGSHTPDASDQFVQSRGPSSSLGTLFESAAGPNHATATDIYYFVRGLKSAEYPAVAPSKEKQSLERPNMKEYSHLGCILCPFDVKWTTWKNVGGQSNTIRHHFKKEHFKTWADVVILKKLKGWREILRDSRRGEPAQRESFNLEGFYDRLTKWVAVDDQSLDVVDCPELRNLFLFIGEQLNDEDIPHRTKLSELITKAFKREYAKMINEIQHSEGRVSFTSDIWSRHTLQSFMGVTGHFMVRKGKRLEMHSELVAFRHLEGSHCPSSL</sequence>
<name>A0A9P5NRJ8_GYMJU</name>
<gene>
    <name evidence="7" type="ORF">CPB84DRAFT_1777550</name>
</gene>
<keyword evidence="8" id="KW-1185">Reference proteome</keyword>
<evidence type="ECO:0000256" key="1">
    <source>
        <dbReference type="ARBA" id="ARBA00004123"/>
    </source>
</evidence>
<evidence type="ECO:0000256" key="3">
    <source>
        <dbReference type="ARBA" id="ARBA00022771"/>
    </source>
</evidence>
<keyword evidence="3" id="KW-0863">Zinc-finger</keyword>
<protein>
    <submittedName>
        <fullName evidence="7">Uncharacterized protein</fullName>
    </submittedName>
</protein>
<reference evidence="7" key="1">
    <citation type="submission" date="2020-11" db="EMBL/GenBank/DDBJ databases">
        <authorList>
            <consortium name="DOE Joint Genome Institute"/>
            <person name="Ahrendt S."/>
            <person name="Riley R."/>
            <person name="Andreopoulos W."/>
            <person name="LaButti K."/>
            <person name="Pangilinan J."/>
            <person name="Ruiz-duenas F.J."/>
            <person name="Barrasa J.M."/>
            <person name="Sanchez-Garcia M."/>
            <person name="Camarero S."/>
            <person name="Miyauchi S."/>
            <person name="Serrano A."/>
            <person name="Linde D."/>
            <person name="Babiker R."/>
            <person name="Drula E."/>
            <person name="Ayuso-Fernandez I."/>
            <person name="Pacheco R."/>
            <person name="Padilla G."/>
            <person name="Ferreira P."/>
            <person name="Barriuso J."/>
            <person name="Kellner H."/>
            <person name="Castanera R."/>
            <person name="Alfaro M."/>
            <person name="Ramirez L."/>
            <person name="Pisabarro A.G."/>
            <person name="Kuo A."/>
            <person name="Tritt A."/>
            <person name="Lipzen A."/>
            <person name="He G."/>
            <person name="Yan M."/>
            <person name="Ng V."/>
            <person name="Cullen D."/>
            <person name="Martin F."/>
            <person name="Rosso M.-N."/>
            <person name="Henrissat B."/>
            <person name="Hibbett D."/>
            <person name="Martinez A.T."/>
            <person name="Grigoriev I.V."/>
        </authorList>
    </citation>
    <scope>NUCLEOTIDE SEQUENCE</scope>
    <source>
        <strain evidence="7">AH 44721</strain>
    </source>
</reference>
<evidence type="ECO:0000256" key="4">
    <source>
        <dbReference type="ARBA" id="ARBA00022833"/>
    </source>
</evidence>
<dbReference type="AlphaFoldDB" id="A0A9P5NRJ8"/>
<feature type="compositionally biased region" description="Polar residues" evidence="6">
    <location>
        <begin position="185"/>
        <end position="202"/>
    </location>
</feature>
<accession>A0A9P5NRJ8</accession>
<evidence type="ECO:0000256" key="6">
    <source>
        <dbReference type="SAM" id="MobiDB-lite"/>
    </source>
</evidence>
<comment type="subcellular location">
    <subcellularLocation>
        <location evidence="1">Nucleus</location>
    </subcellularLocation>
</comment>
<keyword evidence="4" id="KW-0862">Zinc</keyword>
<comment type="caution">
    <text evidence="7">The sequence shown here is derived from an EMBL/GenBank/DDBJ whole genome shotgun (WGS) entry which is preliminary data.</text>
</comment>
<keyword evidence="5" id="KW-0539">Nucleus</keyword>
<feature type="compositionally biased region" description="Low complexity" evidence="6">
    <location>
        <begin position="146"/>
        <end position="160"/>
    </location>
</feature>
<dbReference type="OrthoDB" id="3250324at2759"/>
<dbReference type="GO" id="GO:0005634">
    <property type="term" value="C:nucleus"/>
    <property type="evidence" value="ECO:0007669"/>
    <property type="project" value="UniProtKB-SubCell"/>
</dbReference>
<dbReference type="PANTHER" id="PTHR46481:SF10">
    <property type="entry name" value="ZINC FINGER BED DOMAIN-CONTAINING PROTEIN 39"/>
    <property type="match status" value="1"/>
</dbReference>
<evidence type="ECO:0000256" key="5">
    <source>
        <dbReference type="ARBA" id="ARBA00023242"/>
    </source>
</evidence>
<evidence type="ECO:0000313" key="8">
    <source>
        <dbReference type="Proteomes" id="UP000724874"/>
    </source>
</evidence>
<keyword evidence="2" id="KW-0479">Metal-binding</keyword>
<dbReference type="PANTHER" id="PTHR46481">
    <property type="entry name" value="ZINC FINGER BED DOMAIN-CONTAINING PROTEIN 4"/>
    <property type="match status" value="1"/>
</dbReference>
<feature type="region of interest" description="Disordered" evidence="6">
    <location>
        <begin position="99"/>
        <end position="208"/>
    </location>
</feature>
<dbReference type="EMBL" id="JADNYJ010000041">
    <property type="protein sequence ID" value="KAF8901531.1"/>
    <property type="molecule type" value="Genomic_DNA"/>
</dbReference>
<evidence type="ECO:0000256" key="2">
    <source>
        <dbReference type="ARBA" id="ARBA00022723"/>
    </source>
</evidence>
<dbReference type="GO" id="GO:0008270">
    <property type="term" value="F:zinc ion binding"/>
    <property type="evidence" value="ECO:0007669"/>
    <property type="project" value="UniProtKB-KW"/>
</dbReference>
<dbReference type="InterPro" id="IPR052035">
    <property type="entry name" value="ZnF_BED_domain_contain"/>
</dbReference>
<feature type="compositionally biased region" description="Polar residues" evidence="6">
    <location>
        <begin position="119"/>
        <end position="145"/>
    </location>
</feature>